<organism evidence="1 2">
    <name type="scientific">Ideonella lacteola</name>
    <dbReference type="NCBI Taxonomy" id="2984193"/>
    <lineage>
        <taxon>Bacteria</taxon>
        <taxon>Pseudomonadati</taxon>
        <taxon>Pseudomonadota</taxon>
        <taxon>Betaproteobacteria</taxon>
        <taxon>Burkholderiales</taxon>
        <taxon>Sphaerotilaceae</taxon>
        <taxon>Ideonella</taxon>
    </lineage>
</organism>
<comment type="caution">
    <text evidence="1">The sequence shown here is derived from an EMBL/GenBank/DDBJ whole genome shotgun (WGS) entry which is preliminary data.</text>
</comment>
<keyword evidence="2" id="KW-1185">Reference proteome</keyword>
<accession>A0ABU9BMN2</accession>
<dbReference type="Gene3D" id="3.40.50.1110">
    <property type="entry name" value="SGNH hydrolase"/>
    <property type="match status" value="1"/>
</dbReference>
<evidence type="ECO:0000313" key="1">
    <source>
        <dbReference type="EMBL" id="MEK8031208.1"/>
    </source>
</evidence>
<dbReference type="Proteomes" id="UP001371218">
    <property type="component" value="Unassembled WGS sequence"/>
</dbReference>
<sequence>MPTPLKQYSPLDVMLSRPAAAHFPQHPRRFLAQGDSWFSFGSVNPLATGNLMDGMAFDVDSCVVNCAHPGDVLNHMVDKRREPMFANLLLGAQAWRWDAILLSPGGNDLIDFIRVPSHDADGQPVPPFLRALLTPDERGGDPPLAASYVSEQGWDTFVQHIVPQFHEFVAMRDAASSQSAGVPIFVHTYDFITPRDAGAGAGAGPWLYPALREYAVPQAVWIPLTRLFLARLTALMRSMALAQFHVIDTQGTLDPADLGSQGNDHDWANEIHPNPGGYRKLGAVFAQGIEALMP</sequence>
<dbReference type="RefSeq" id="WP_341425585.1">
    <property type="nucleotide sequence ID" value="NZ_JBBUTG010000005.1"/>
</dbReference>
<protein>
    <recommendedName>
        <fullName evidence="3">SGNH hydrolase-type esterase domain-containing protein</fullName>
    </recommendedName>
</protein>
<evidence type="ECO:0008006" key="3">
    <source>
        <dbReference type="Google" id="ProtNLM"/>
    </source>
</evidence>
<dbReference type="InterPro" id="IPR036514">
    <property type="entry name" value="SGNH_hydro_sf"/>
</dbReference>
<reference evidence="1 2" key="1">
    <citation type="submission" date="2024-04" db="EMBL/GenBank/DDBJ databases">
        <title>Novel species of the genus Ideonella isolated from streams.</title>
        <authorList>
            <person name="Lu H."/>
        </authorList>
    </citation>
    <scope>NUCLEOTIDE SEQUENCE [LARGE SCALE GENOMIC DNA]</scope>
    <source>
        <strain evidence="1 2">DXS29W</strain>
    </source>
</reference>
<dbReference type="SUPFAM" id="SSF52266">
    <property type="entry name" value="SGNH hydrolase"/>
    <property type="match status" value="1"/>
</dbReference>
<gene>
    <name evidence="1" type="ORF">AACH06_10310</name>
</gene>
<evidence type="ECO:0000313" key="2">
    <source>
        <dbReference type="Proteomes" id="UP001371218"/>
    </source>
</evidence>
<name>A0ABU9BMN2_9BURK</name>
<proteinExistence type="predicted"/>
<dbReference type="EMBL" id="JBBUTG010000005">
    <property type="protein sequence ID" value="MEK8031208.1"/>
    <property type="molecule type" value="Genomic_DNA"/>
</dbReference>